<dbReference type="PIRSF" id="PIRSF038925">
    <property type="entry name" value="AMP-prot_trans"/>
    <property type="match status" value="1"/>
</dbReference>
<dbReference type="SUPFAM" id="SSF46785">
    <property type="entry name" value="Winged helix' DNA-binding domain"/>
    <property type="match status" value="1"/>
</dbReference>
<sequence>MAYDPLLPYNDLPDLPPATDLDDPVILRALAEASRYLGELNGLCASLPDPAILLNTLVVQESKDSSAIENIVTTQDELYRAIADDAATSAMAKEVLNYREALYVGLHKMQKQHNLLVTNLFVDIVQTLKQNGAGVRNTPGTALRNASSNSVVYTPPCCEDVLRQKLAALERFINEDQPDGTDPLIKMALIHHQFEAIHPFMDGNGRTGRILNVLYLVQQNLLPQPVLYLSRYINVYKSDYYRLLRQVTEGQNWTEWIVFMLNGIRDTAQLSTSKIRRMLQLMDELEPITRQALGSSYDHALLKLLFTLPYLKIDLLQRRGLATRQTASTYLKKLAAAGILTPNPIGRTTYYVNQRLIDLLAD</sequence>
<feature type="binding site" evidence="1">
    <location>
        <position position="198"/>
    </location>
    <ligand>
        <name>ATP</name>
        <dbReference type="ChEBI" id="CHEBI:30616"/>
    </ligand>
</feature>
<feature type="binding site" evidence="3">
    <location>
        <begin position="240"/>
        <end position="241"/>
    </location>
    <ligand>
        <name>ATP</name>
        <dbReference type="ChEBI" id="CHEBI:30616"/>
    </ligand>
</feature>
<feature type="binding site" evidence="1">
    <location>
        <position position="69"/>
    </location>
    <ligand>
        <name>ATP</name>
        <dbReference type="ChEBI" id="CHEBI:30616"/>
    </ligand>
</feature>
<feature type="binding site" evidence="1">
    <location>
        <position position="240"/>
    </location>
    <ligand>
        <name>ATP</name>
        <dbReference type="ChEBI" id="CHEBI:30616"/>
    </ligand>
</feature>
<dbReference type="Pfam" id="PF13784">
    <property type="entry name" value="Fic_N"/>
    <property type="match status" value="1"/>
</dbReference>
<gene>
    <name evidence="5" type="ORF">J2I48_00545</name>
</gene>
<dbReference type="Gene3D" id="1.10.3290.10">
    <property type="entry name" value="Fido-like domain"/>
    <property type="match status" value="1"/>
</dbReference>
<keyword evidence="6" id="KW-1185">Reference proteome</keyword>
<dbReference type="InterPro" id="IPR025758">
    <property type="entry name" value="Fic/DOC_N"/>
</dbReference>
<dbReference type="PROSITE" id="PS51459">
    <property type="entry name" value="FIDO"/>
    <property type="match status" value="1"/>
</dbReference>
<dbReference type="EMBL" id="JAFMYU010000001">
    <property type="protein sequence ID" value="MBO0929459.1"/>
    <property type="molecule type" value="Genomic_DNA"/>
</dbReference>
<dbReference type="InterPro" id="IPR040198">
    <property type="entry name" value="Fido_containing"/>
</dbReference>
<dbReference type="InterPro" id="IPR036390">
    <property type="entry name" value="WH_DNA-bd_sf"/>
</dbReference>
<dbReference type="RefSeq" id="WP_207333428.1">
    <property type="nucleotide sequence ID" value="NZ_JAFMYU010000001.1"/>
</dbReference>
<reference evidence="5 6" key="1">
    <citation type="submission" date="2021-03" db="EMBL/GenBank/DDBJ databases">
        <title>Fibrella sp. HMF5036 genome sequencing and assembly.</title>
        <authorList>
            <person name="Kang H."/>
            <person name="Kim H."/>
            <person name="Bae S."/>
            <person name="Joh K."/>
        </authorList>
    </citation>
    <scope>NUCLEOTIDE SEQUENCE [LARGE SCALE GENOMIC DNA]</scope>
    <source>
        <strain evidence="5 6">HMF5036</strain>
    </source>
</reference>
<keyword evidence="1" id="KW-0547">Nucleotide-binding</keyword>
<dbReference type="GO" id="GO:0005524">
    <property type="term" value="F:ATP binding"/>
    <property type="evidence" value="ECO:0007669"/>
    <property type="project" value="UniProtKB-KW"/>
</dbReference>
<dbReference type="InterPro" id="IPR036597">
    <property type="entry name" value="Fido-like_dom_sf"/>
</dbReference>
<evidence type="ECO:0000313" key="5">
    <source>
        <dbReference type="EMBL" id="MBO0929459.1"/>
    </source>
</evidence>
<accession>A0A939G2J4</accession>
<evidence type="ECO:0000313" key="6">
    <source>
        <dbReference type="Proteomes" id="UP000664795"/>
    </source>
</evidence>
<dbReference type="InterPro" id="IPR003812">
    <property type="entry name" value="Fido"/>
</dbReference>
<proteinExistence type="predicted"/>
<keyword evidence="1" id="KW-0067">ATP-binding</keyword>
<evidence type="ECO:0000256" key="2">
    <source>
        <dbReference type="PIRSR" id="PIRSR640198-1"/>
    </source>
</evidence>
<dbReference type="InterPro" id="IPR048770">
    <property type="entry name" value="SoFic-like_C"/>
</dbReference>
<feature type="active site" evidence="2">
    <location>
        <position position="198"/>
    </location>
</feature>
<dbReference type="Pfam" id="PF02661">
    <property type="entry name" value="Fic"/>
    <property type="match status" value="1"/>
</dbReference>
<dbReference type="PANTHER" id="PTHR13504">
    <property type="entry name" value="FIDO DOMAIN-CONTAINING PROTEIN DDB_G0283145"/>
    <property type="match status" value="1"/>
</dbReference>
<dbReference type="Pfam" id="PF21248">
    <property type="entry name" value="SoFic-like_C"/>
    <property type="match status" value="1"/>
</dbReference>
<feature type="domain" description="Fido" evidence="4">
    <location>
        <begin position="104"/>
        <end position="262"/>
    </location>
</feature>
<feature type="binding site" evidence="1">
    <location>
        <begin position="203"/>
        <end position="209"/>
    </location>
    <ligand>
        <name>ATP</name>
        <dbReference type="ChEBI" id="CHEBI:30616"/>
    </ligand>
</feature>
<protein>
    <submittedName>
        <fullName evidence="5">Fic family protein</fullName>
    </submittedName>
</protein>
<evidence type="ECO:0000256" key="1">
    <source>
        <dbReference type="PIRSR" id="PIRSR038925-1"/>
    </source>
</evidence>
<feature type="binding site" evidence="3">
    <location>
        <begin position="202"/>
        <end position="209"/>
    </location>
    <ligand>
        <name>ATP</name>
        <dbReference type="ChEBI" id="CHEBI:30616"/>
    </ligand>
</feature>
<dbReference type="InterPro" id="IPR026287">
    <property type="entry name" value="SoFic-like"/>
</dbReference>
<organism evidence="5 6">
    <name type="scientific">Fibrella aquatilis</name>
    <dbReference type="NCBI Taxonomy" id="2817059"/>
    <lineage>
        <taxon>Bacteria</taxon>
        <taxon>Pseudomonadati</taxon>
        <taxon>Bacteroidota</taxon>
        <taxon>Cytophagia</taxon>
        <taxon>Cytophagales</taxon>
        <taxon>Spirosomataceae</taxon>
        <taxon>Fibrella</taxon>
    </lineage>
</organism>
<dbReference type="PANTHER" id="PTHR13504:SF35">
    <property type="entry name" value="PROTEIN ADENYLYLTRANSFERASE SOFIC"/>
    <property type="match status" value="1"/>
</dbReference>
<evidence type="ECO:0000256" key="3">
    <source>
        <dbReference type="PIRSR" id="PIRSR640198-2"/>
    </source>
</evidence>
<evidence type="ECO:0000259" key="4">
    <source>
        <dbReference type="PROSITE" id="PS51459"/>
    </source>
</evidence>
<dbReference type="Proteomes" id="UP000664795">
    <property type="component" value="Unassembled WGS sequence"/>
</dbReference>
<dbReference type="SUPFAM" id="SSF140931">
    <property type="entry name" value="Fic-like"/>
    <property type="match status" value="1"/>
</dbReference>
<dbReference type="AlphaFoldDB" id="A0A939G2J4"/>
<comment type="caution">
    <text evidence="5">The sequence shown here is derived from an EMBL/GenBank/DDBJ whole genome shotgun (WGS) entry which is preliminary data.</text>
</comment>
<name>A0A939G2J4_9BACT</name>